<dbReference type="RefSeq" id="WP_145097901.1">
    <property type="nucleotide sequence ID" value="NZ_CP036274.1"/>
</dbReference>
<dbReference type="AlphaFoldDB" id="A0A517YLT7"/>
<feature type="signal peptide" evidence="1">
    <location>
        <begin position="1"/>
        <end position="26"/>
    </location>
</feature>
<feature type="domain" description="Neutral/alkaline non-lysosomal ceramidase N-terminal" evidence="2">
    <location>
        <begin position="31"/>
        <end position="257"/>
    </location>
</feature>
<sequence length="458" mass="50046" precursor="true">MSWHHCLCSLALSLLLTLVVPQSILAADSWQAGLAKVNITPTKSMWMAGYGARNKPSEGKLTDLWAKAIVLQDASGHRALAITLDLVGIDRILSQSICQRIEKEHRLKRDQVALFCSHTHSGPVVSKNLRPMHEYLLPADQKELIAEYAQKLEDQLVELAGAAVKDIQPAKLSWASGKATFAVNRRTNKEAEVPQLRADGKILGPSDHDAPVLAVHNEQGELRGLLFGYACHATVLSGYDWCGDWPGYAQLELEQRHPGCLALFWAGCGADQNPLPRRTVALAEDYGRQMADAVDATLKQAGTPLTGSLKTTYRELAAPLGTLPTKEDLQTAADGKDKYQAARAKMLLADMAAGKALRSDYPYPVAVWQLGPDVQWVILGGEVVIDYALRLKSDLRGTKTWVAGYANDVMAYIPSRRVLIEGGYEGGGSMVYYGLPTIWAPEIEESIVKEVLQQAKTP</sequence>
<dbReference type="InterPro" id="IPR031329">
    <property type="entry name" value="NEUT/ALK_ceramidase_N"/>
</dbReference>
<name>A0A517YLT7_9BACT</name>
<organism evidence="3 4">
    <name type="scientific">Anatilimnocola aggregata</name>
    <dbReference type="NCBI Taxonomy" id="2528021"/>
    <lineage>
        <taxon>Bacteria</taxon>
        <taxon>Pseudomonadati</taxon>
        <taxon>Planctomycetota</taxon>
        <taxon>Planctomycetia</taxon>
        <taxon>Pirellulales</taxon>
        <taxon>Pirellulaceae</taxon>
        <taxon>Anatilimnocola</taxon>
    </lineage>
</organism>
<dbReference type="OrthoDB" id="264270at2"/>
<dbReference type="Proteomes" id="UP000315017">
    <property type="component" value="Chromosome"/>
</dbReference>
<dbReference type="Pfam" id="PF04734">
    <property type="entry name" value="Ceramidase_alk"/>
    <property type="match status" value="1"/>
</dbReference>
<evidence type="ECO:0000313" key="3">
    <source>
        <dbReference type="EMBL" id="QDU31189.1"/>
    </source>
</evidence>
<dbReference type="KEGG" id="aagg:ETAA8_63420"/>
<reference evidence="3 4" key="1">
    <citation type="submission" date="2019-02" db="EMBL/GenBank/DDBJ databases">
        <title>Deep-cultivation of Planctomycetes and their phenomic and genomic characterization uncovers novel biology.</title>
        <authorList>
            <person name="Wiegand S."/>
            <person name="Jogler M."/>
            <person name="Boedeker C."/>
            <person name="Pinto D."/>
            <person name="Vollmers J."/>
            <person name="Rivas-Marin E."/>
            <person name="Kohn T."/>
            <person name="Peeters S.H."/>
            <person name="Heuer A."/>
            <person name="Rast P."/>
            <person name="Oberbeckmann S."/>
            <person name="Bunk B."/>
            <person name="Jeske O."/>
            <person name="Meyerdierks A."/>
            <person name="Storesund J.E."/>
            <person name="Kallscheuer N."/>
            <person name="Luecker S."/>
            <person name="Lage O.M."/>
            <person name="Pohl T."/>
            <person name="Merkel B.J."/>
            <person name="Hornburger P."/>
            <person name="Mueller R.-W."/>
            <person name="Bruemmer F."/>
            <person name="Labrenz M."/>
            <person name="Spormann A.M."/>
            <person name="Op den Camp H."/>
            <person name="Overmann J."/>
            <person name="Amann R."/>
            <person name="Jetten M.S.M."/>
            <person name="Mascher T."/>
            <person name="Medema M.H."/>
            <person name="Devos D.P."/>
            <person name="Kaster A.-K."/>
            <person name="Ovreas L."/>
            <person name="Rohde M."/>
            <person name="Galperin M.Y."/>
            <person name="Jogler C."/>
        </authorList>
    </citation>
    <scope>NUCLEOTIDE SEQUENCE [LARGE SCALE GENOMIC DNA]</scope>
    <source>
        <strain evidence="3 4">ETA_A8</strain>
    </source>
</reference>
<evidence type="ECO:0000256" key="1">
    <source>
        <dbReference type="SAM" id="SignalP"/>
    </source>
</evidence>
<accession>A0A517YLT7</accession>
<gene>
    <name evidence="3" type="ORF">ETAA8_63420</name>
</gene>
<evidence type="ECO:0000313" key="4">
    <source>
        <dbReference type="Proteomes" id="UP000315017"/>
    </source>
</evidence>
<protein>
    <submittedName>
        <fullName evidence="3">Neutral/alkaline non-lysosomal ceramidase</fullName>
    </submittedName>
</protein>
<keyword evidence="1" id="KW-0732">Signal</keyword>
<evidence type="ECO:0000259" key="2">
    <source>
        <dbReference type="Pfam" id="PF04734"/>
    </source>
</evidence>
<keyword evidence="4" id="KW-1185">Reference proteome</keyword>
<dbReference type="EMBL" id="CP036274">
    <property type="protein sequence ID" value="QDU31189.1"/>
    <property type="molecule type" value="Genomic_DNA"/>
</dbReference>
<feature type="chain" id="PRO_5021931778" evidence="1">
    <location>
        <begin position="27"/>
        <end position="458"/>
    </location>
</feature>
<proteinExistence type="predicted"/>